<dbReference type="InterPro" id="IPR000192">
    <property type="entry name" value="Aminotrans_V_dom"/>
</dbReference>
<dbReference type="PANTHER" id="PTHR14237">
    <property type="entry name" value="MOLYBDOPTERIN COFACTOR SULFURASE MOSC"/>
    <property type="match status" value="1"/>
</dbReference>
<dbReference type="Pfam" id="PF00266">
    <property type="entry name" value="Aminotran_5"/>
    <property type="match status" value="1"/>
</dbReference>
<feature type="domain" description="MOSC" evidence="4">
    <location>
        <begin position="632"/>
        <end position="796"/>
    </location>
</feature>
<feature type="non-terminal residue" evidence="5">
    <location>
        <position position="799"/>
    </location>
</feature>
<keyword evidence="2" id="KW-0663">Pyridoxal phosphate</keyword>
<evidence type="ECO:0000256" key="2">
    <source>
        <dbReference type="ARBA" id="ARBA00022898"/>
    </source>
</evidence>
<dbReference type="GO" id="GO:0030170">
    <property type="term" value="F:pyridoxal phosphate binding"/>
    <property type="evidence" value="ECO:0007669"/>
    <property type="project" value="InterPro"/>
</dbReference>
<dbReference type="Pfam" id="PF03476">
    <property type="entry name" value="MOSC_N"/>
    <property type="match status" value="1"/>
</dbReference>
<dbReference type="GO" id="GO:0030151">
    <property type="term" value="F:molybdenum ion binding"/>
    <property type="evidence" value="ECO:0007669"/>
    <property type="project" value="InterPro"/>
</dbReference>
<evidence type="ECO:0000313" key="5">
    <source>
        <dbReference type="EMBL" id="ORY80683.1"/>
    </source>
</evidence>
<dbReference type="Pfam" id="PF03473">
    <property type="entry name" value="MOSC"/>
    <property type="match status" value="1"/>
</dbReference>
<dbReference type="EMBL" id="MCGR01000024">
    <property type="protein sequence ID" value="ORY80683.1"/>
    <property type="molecule type" value="Genomic_DNA"/>
</dbReference>
<dbReference type="Gene3D" id="3.40.640.10">
    <property type="entry name" value="Type I PLP-dependent aspartate aminotransferase-like (Major domain)"/>
    <property type="match status" value="1"/>
</dbReference>
<gene>
    <name evidence="5" type="ORF">BCR35DRAFT_291189</name>
</gene>
<dbReference type="SUPFAM" id="SSF53383">
    <property type="entry name" value="PLP-dependent transferases"/>
    <property type="match status" value="1"/>
</dbReference>
<dbReference type="PROSITE" id="PS51340">
    <property type="entry name" value="MOSC"/>
    <property type="match status" value="1"/>
</dbReference>
<dbReference type="AlphaFoldDB" id="A0A1Y2F9Y1"/>
<proteinExistence type="inferred from homology"/>
<evidence type="ECO:0000259" key="4">
    <source>
        <dbReference type="PROSITE" id="PS51340"/>
    </source>
</evidence>
<organism evidence="5 6">
    <name type="scientific">Leucosporidium creatinivorum</name>
    <dbReference type="NCBI Taxonomy" id="106004"/>
    <lineage>
        <taxon>Eukaryota</taxon>
        <taxon>Fungi</taxon>
        <taxon>Dikarya</taxon>
        <taxon>Basidiomycota</taxon>
        <taxon>Pucciniomycotina</taxon>
        <taxon>Microbotryomycetes</taxon>
        <taxon>Leucosporidiales</taxon>
        <taxon>Leucosporidium</taxon>
    </lineage>
</organism>
<dbReference type="SUPFAM" id="SSF141673">
    <property type="entry name" value="MOSC N-terminal domain-like"/>
    <property type="match status" value="1"/>
</dbReference>
<dbReference type="PANTHER" id="PTHR14237:SF80">
    <property type="entry name" value="MOLYBDENUM COFACTOR SULFURASE"/>
    <property type="match status" value="1"/>
</dbReference>
<dbReference type="InParanoid" id="A0A1Y2F9Y1"/>
<name>A0A1Y2F9Y1_9BASI</name>
<reference evidence="5 6" key="1">
    <citation type="submission" date="2016-07" db="EMBL/GenBank/DDBJ databases">
        <title>Pervasive Adenine N6-methylation of Active Genes in Fungi.</title>
        <authorList>
            <consortium name="DOE Joint Genome Institute"/>
            <person name="Mondo S.J."/>
            <person name="Dannebaum R.O."/>
            <person name="Kuo R.C."/>
            <person name="Labutti K."/>
            <person name="Haridas S."/>
            <person name="Kuo A."/>
            <person name="Salamov A."/>
            <person name="Ahrendt S.R."/>
            <person name="Lipzen A."/>
            <person name="Sullivan W."/>
            <person name="Andreopoulos W.B."/>
            <person name="Clum A."/>
            <person name="Lindquist E."/>
            <person name="Daum C."/>
            <person name="Ramamoorthy G.K."/>
            <person name="Gryganskyi A."/>
            <person name="Culley D."/>
            <person name="Magnuson J.K."/>
            <person name="James T.Y."/>
            <person name="O'Malley M.A."/>
            <person name="Stajich J.E."/>
            <person name="Spatafora J.W."/>
            <person name="Visel A."/>
            <person name="Grigoriev I.V."/>
        </authorList>
    </citation>
    <scope>NUCLEOTIDE SEQUENCE [LARGE SCALE GENOMIC DNA]</scope>
    <source>
        <strain evidence="5 6">62-1032</strain>
    </source>
</reference>
<evidence type="ECO:0000256" key="3">
    <source>
        <dbReference type="ARBA" id="ARBA00023150"/>
    </source>
</evidence>
<dbReference type="InterPro" id="IPR028886">
    <property type="entry name" value="MoCo_sulfurase"/>
</dbReference>
<dbReference type="HAMAP" id="MF_03050">
    <property type="entry name" value="MOCOS"/>
    <property type="match status" value="1"/>
</dbReference>
<sequence>MVQVQDYSTSLDLDSPTGQLKQQLALEEGYGYGDVEGFEKQRVTEYPALKETVYLDHAASAPAPPAAVQAFLGDISTTLYSNPHSRSPSSAQTGIAIDRIRSRVLAELFGLSSENSKEWDVVFTAGATASLKLVGDGFRWQEGARFRYLKQSHTSLVGIRGLALAGGAQVEALEAEEMLKGWLREEGRPNLVAYPAQCNATGSRLGLELGRRIKRRSPDTAILLDAAAYLSTSVLDLGSIPLEEAPDFVACSFYKIFGWPTGLGALVVKRFSAHLLNDPYFGGGTVQGLSTDAPFWVSRRRSPGQNPPVHERLEAGTLPFLDIISLGHALDTHLRLYHSHSLVSAHTSSLSRLASHQLSLLRHANGTPVVQQHRFLSLEAPGSTIGFSLLDSAGLHVGHVHLERLATINGFQLRTGGLCNTGAWTSAMGLTDEDLLKLHEKGRACWDDEEFDDLHRPLGIARISFGASSQLSEVLAFIDFIRRFFTETEDAIMLSEPSRPLVQSPIRLERLTVYPIKSCAGQSVSSWEIAPTGLAYDREWMLVDSRTGSALSQKRWPRMVLIHPHIDLSRQTLTITAPEMHDLILPLTPPPTSCSPSSEAQLCGDTVSVTHVSSTADEWFSTFLGTSCELHRFASSSSPDTPSRHGQFDGPPQPLLLSNESPFLLISSSSTRQLNEWIKSETHAPPIQAACFRANFQLSEGEGENAGGVEPFFEDRIDLIRIGGEFFQALGPCRRCLMVSIDQDTGLKTSEPFSTLARKRKSSKCRINFGTHLIWRKDLSKSGKPVVREGDTAVIVSVQ</sequence>
<evidence type="ECO:0000256" key="1">
    <source>
        <dbReference type="ARBA" id="ARBA00022679"/>
    </source>
</evidence>
<keyword evidence="1 5" id="KW-0808">Transferase</keyword>
<comment type="caution">
    <text evidence="5">The sequence shown here is derived from an EMBL/GenBank/DDBJ whole genome shotgun (WGS) entry which is preliminary data.</text>
</comment>
<keyword evidence="6" id="KW-1185">Reference proteome</keyword>
<dbReference type="GO" id="GO:0008265">
    <property type="term" value="F:molybdenum cofactor sulfurtransferase activity"/>
    <property type="evidence" value="ECO:0007669"/>
    <property type="project" value="InterPro"/>
</dbReference>
<accession>A0A1Y2F9Y1</accession>
<dbReference type="InterPro" id="IPR015421">
    <property type="entry name" value="PyrdxlP-dep_Trfase_major"/>
</dbReference>
<dbReference type="Proteomes" id="UP000193467">
    <property type="component" value="Unassembled WGS sequence"/>
</dbReference>
<dbReference type="GO" id="GO:0006777">
    <property type="term" value="P:Mo-molybdopterin cofactor biosynthetic process"/>
    <property type="evidence" value="ECO:0007669"/>
    <property type="project" value="UniProtKB-KW"/>
</dbReference>
<dbReference type="InterPro" id="IPR015424">
    <property type="entry name" value="PyrdxlP-dep_Trfase"/>
</dbReference>
<dbReference type="InterPro" id="IPR005302">
    <property type="entry name" value="MoCF_Sase_C"/>
</dbReference>
<dbReference type="STRING" id="106004.A0A1Y2F9Y1"/>
<dbReference type="InterPro" id="IPR005303">
    <property type="entry name" value="MOCOS_middle"/>
</dbReference>
<protein>
    <submittedName>
        <fullName evidence="5">Pyridoxal phosphate-dependent transferase</fullName>
    </submittedName>
</protein>
<dbReference type="OrthoDB" id="10264306at2759"/>
<evidence type="ECO:0000313" key="6">
    <source>
        <dbReference type="Proteomes" id="UP000193467"/>
    </source>
</evidence>
<keyword evidence="3" id="KW-0501">Molybdenum cofactor biosynthesis</keyword>